<evidence type="ECO:0000256" key="2">
    <source>
        <dbReference type="SAM" id="Phobius"/>
    </source>
</evidence>
<dbReference type="Proteomes" id="UP000257109">
    <property type="component" value="Unassembled WGS sequence"/>
</dbReference>
<name>A0A371FJ19_MUCPR</name>
<sequence>MVPNIPNQNTFSILPIRKEKRKSPKGIKASSSHYASFEDASTSGTAVLRSQHDDSDSPQTPRSRLGLNRRNLNASLEDSATNLLAAIQGGLRKVSPPERFALGKLNNDVQKSRRDHMSSSSDSSRSSREYIDAQKGVTRSDDASDDEESAKIISSFVPLSAIADDPKGPIVQIFINALVNMERKKPRSCDALVTKLLQQLASSKESSLNEMQELAAQLFSKTKSDEETRNADSDNKKKQNKEVHSNRNLSPLARFLLSRQPTSLMSECTHSKQLVVIIPTLNAKSASDLFILSLTVFIAMISTINLELLQFSKAFNIKTLKVFISLIHLLKDTTFTTNPNNTLAFLLCGINF</sequence>
<dbReference type="AlphaFoldDB" id="A0A371FJ19"/>
<comment type="caution">
    <text evidence="3">The sequence shown here is derived from an EMBL/GenBank/DDBJ whole genome shotgun (WGS) entry which is preliminary data.</text>
</comment>
<feature type="compositionally biased region" description="Basic and acidic residues" evidence="1">
    <location>
        <begin position="222"/>
        <end position="245"/>
    </location>
</feature>
<evidence type="ECO:0000313" key="3">
    <source>
        <dbReference type="EMBL" id="RDX78230.1"/>
    </source>
</evidence>
<keyword evidence="2" id="KW-0472">Membrane</keyword>
<gene>
    <name evidence="3" type="ORF">CR513_41516</name>
</gene>
<feature type="region of interest" description="Disordered" evidence="1">
    <location>
        <begin position="220"/>
        <end position="245"/>
    </location>
</feature>
<feature type="transmembrane region" description="Helical" evidence="2">
    <location>
        <begin position="289"/>
        <end position="309"/>
    </location>
</feature>
<feature type="non-terminal residue" evidence="3">
    <location>
        <position position="1"/>
    </location>
</feature>
<feature type="compositionally biased region" description="Polar residues" evidence="1">
    <location>
        <begin position="29"/>
        <end position="45"/>
    </location>
</feature>
<reference evidence="3" key="1">
    <citation type="submission" date="2018-05" db="EMBL/GenBank/DDBJ databases">
        <title>Draft genome of Mucuna pruriens seed.</title>
        <authorList>
            <person name="Nnadi N.E."/>
            <person name="Vos R."/>
            <person name="Hasami M.H."/>
            <person name="Devisetty U.K."/>
            <person name="Aguiy J.C."/>
        </authorList>
    </citation>
    <scope>NUCLEOTIDE SEQUENCE [LARGE SCALE GENOMIC DNA]</scope>
    <source>
        <strain evidence="3">JCA_2017</strain>
    </source>
</reference>
<feature type="region of interest" description="Disordered" evidence="1">
    <location>
        <begin position="1"/>
        <end position="68"/>
    </location>
</feature>
<accession>A0A371FJ19</accession>
<dbReference type="STRING" id="157652.A0A371FJ19"/>
<keyword evidence="4" id="KW-1185">Reference proteome</keyword>
<keyword evidence="2" id="KW-1133">Transmembrane helix</keyword>
<evidence type="ECO:0000313" key="4">
    <source>
        <dbReference type="Proteomes" id="UP000257109"/>
    </source>
</evidence>
<organism evidence="3 4">
    <name type="scientific">Mucuna pruriens</name>
    <name type="common">Velvet bean</name>
    <name type="synonym">Dolichos pruriens</name>
    <dbReference type="NCBI Taxonomy" id="157652"/>
    <lineage>
        <taxon>Eukaryota</taxon>
        <taxon>Viridiplantae</taxon>
        <taxon>Streptophyta</taxon>
        <taxon>Embryophyta</taxon>
        <taxon>Tracheophyta</taxon>
        <taxon>Spermatophyta</taxon>
        <taxon>Magnoliopsida</taxon>
        <taxon>eudicotyledons</taxon>
        <taxon>Gunneridae</taxon>
        <taxon>Pentapetalae</taxon>
        <taxon>rosids</taxon>
        <taxon>fabids</taxon>
        <taxon>Fabales</taxon>
        <taxon>Fabaceae</taxon>
        <taxon>Papilionoideae</taxon>
        <taxon>50 kb inversion clade</taxon>
        <taxon>NPAAA clade</taxon>
        <taxon>indigoferoid/millettioid clade</taxon>
        <taxon>Phaseoleae</taxon>
        <taxon>Mucuna</taxon>
    </lineage>
</organism>
<dbReference type="OrthoDB" id="1745739at2759"/>
<feature type="region of interest" description="Disordered" evidence="1">
    <location>
        <begin position="98"/>
        <end position="146"/>
    </location>
</feature>
<dbReference type="EMBL" id="QJKJ01008923">
    <property type="protein sequence ID" value="RDX78230.1"/>
    <property type="molecule type" value="Genomic_DNA"/>
</dbReference>
<feature type="compositionally biased region" description="Polar residues" evidence="1">
    <location>
        <begin position="1"/>
        <end position="12"/>
    </location>
</feature>
<proteinExistence type="predicted"/>
<feature type="compositionally biased region" description="Basic and acidic residues" evidence="1">
    <location>
        <begin position="125"/>
        <end position="142"/>
    </location>
</feature>
<protein>
    <submittedName>
        <fullName evidence="3">Uncharacterized protein</fullName>
    </submittedName>
</protein>
<evidence type="ECO:0000256" key="1">
    <source>
        <dbReference type="SAM" id="MobiDB-lite"/>
    </source>
</evidence>
<keyword evidence="2" id="KW-0812">Transmembrane</keyword>